<name>A0A269TKG3_9BACT</name>
<evidence type="ECO:0000256" key="2">
    <source>
        <dbReference type="SAM" id="SignalP"/>
    </source>
</evidence>
<dbReference type="OrthoDB" id="403989at2"/>
<sequence length="510" mass="57279">MRKLSFKKLLITSSIIASGISLLATISCASTNPTKPTVINAESIIDGLPNEIQANQANLEIDKLKDKLKNLGEDTQTSFLNLLDESNKKTFESSLKDDYKISKIVLLESGSSNTSLSINLSVSKSDDVKTKIVKIINLKQSVISEPEPGTGTINTENLSLKIATWNLLNYSGNEKQEVRSEIFANIIYKNKFDIVSAQEINAVDDKVIADDTLLKLLNELDPEKDWKAVESKKSLSKNPAQAGQFEYYVILYKSKKVEVTDLVKIYDDQGWKGTHLENDEKIYYYARPPFVVQFKTLGEIENTFTLVSSHLDSPDADSDRGEVSAKLKPSQGNQEVEESLQLANVLKALDLEDGINNEIFFMGDTNIKTGNEAVSFRTLIDDGYANLLDDSKEDATSLATKKDQYANPYDKIFYKGNLKVSFAQKLDIWNLVGDDKLFTLSKWNEYKSRQDKIRRKKYAGEENYVRSMISDHAPVSFILHLNKDDESLTKEGTLPLLTKEQVKEMAKKTA</sequence>
<dbReference type="Gene3D" id="3.60.10.10">
    <property type="entry name" value="Endonuclease/exonuclease/phosphatase"/>
    <property type="match status" value="1"/>
</dbReference>
<dbReference type="EMBL" id="NQNY01000002">
    <property type="protein sequence ID" value="PAK21650.1"/>
    <property type="molecule type" value="Genomic_DNA"/>
</dbReference>
<protein>
    <submittedName>
        <fullName evidence="3">Uncharacterized protein</fullName>
    </submittedName>
</protein>
<gene>
    <name evidence="3" type="ORF">CJJ23_00755</name>
</gene>
<dbReference type="NCBIfam" id="NF045851">
    <property type="entry name" value="mem_nucl_MnuA"/>
    <property type="match status" value="1"/>
</dbReference>
<proteinExistence type="predicted"/>
<dbReference type="PANTHER" id="PTHR11371">
    <property type="entry name" value="DEOXYRIBONUCLEASE"/>
    <property type="match status" value="1"/>
</dbReference>
<dbReference type="CDD" id="cd10283">
    <property type="entry name" value="MnuA_DNase1-like"/>
    <property type="match status" value="1"/>
</dbReference>
<feature type="chain" id="PRO_5013306692" evidence="2">
    <location>
        <begin position="30"/>
        <end position="510"/>
    </location>
</feature>
<reference evidence="4" key="1">
    <citation type="submission" date="2017-08" db="EMBL/GenBank/DDBJ databases">
        <authorList>
            <person name="Alvarez-Ponce D."/>
            <person name="Weitzman C.L."/>
            <person name="Tillett R.L."/>
            <person name="Sandmeier F.C."/>
            <person name="Tracy C.R."/>
        </authorList>
    </citation>
    <scope>NUCLEOTIDE SEQUENCE [LARGE SCALE GENOMIC DNA]</scope>
    <source>
        <strain evidence="4">723</strain>
    </source>
</reference>
<accession>A0A269TKG3</accession>
<dbReference type="SUPFAM" id="SSF56219">
    <property type="entry name" value="DNase I-like"/>
    <property type="match status" value="1"/>
</dbReference>
<organism evidence="3 4">
    <name type="scientific">Mycoplasmopsis agassizii</name>
    <dbReference type="NCBI Taxonomy" id="33922"/>
    <lineage>
        <taxon>Bacteria</taxon>
        <taxon>Bacillati</taxon>
        <taxon>Mycoplasmatota</taxon>
        <taxon>Mycoplasmoidales</taxon>
        <taxon>Metamycoplasmataceae</taxon>
        <taxon>Mycoplasmopsis</taxon>
    </lineage>
</organism>
<evidence type="ECO:0000256" key="1">
    <source>
        <dbReference type="SAM" id="MobiDB-lite"/>
    </source>
</evidence>
<dbReference type="InterPro" id="IPR036691">
    <property type="entry name" value="Endo/exonu/phosph_ase_sf"/>
</dbReference>
<evidence type="ECO:0000313" key="3">
    <source>
        <dbReference type="EMBL" id="PAK21650.1"/>
    </source>
</evidence>
<dbReference type="RefSeq" id="WP_095334504.1">
    <property type="nucleotide sequence ID" value="NZ_NQNY01000002.1"/>
</dbReference>
<feature type="region of interest" description="Disordered" evidence="1">
    <location>
        <begin position="311"/>
        <end position="334"/>
    </location>
</feature>
<comment type="caution">
    <text evidence="3">The sequence shown here is derived from an EMBL/GenBank/DDBJ whole genome shotgun (WGS) entry which is preliminary data.</text>
</comment>
<evidence type="ECO:0000313" key="4">
    <source>
        <dbReference type="Proteomes" id="UP000216943"/>
    </source>
</evidence>
<dbReference type="AlphaFoldDB" id="A0A269TKG3"/>
<keyword evidence="2" id="KW-0732">Signal</keyword>
<dbReference type="PROSITE" id="PS51257">
    <property type="entry name" value="PROKAR_LIPOPROTEIN"/>
    <property type="match status" value="1"/>
</dbReference>
<dbReference type="PANTHER" id="PTHR11371:SF31">
    <property type="entry name" value="EXTRACELLULAR NUCLEASE"/>
    <property type="match status" value="1"/>
</dbReference>
<dbReference type="Proteomes" id="UP000216943">
    <property type="component" value="Unassembled WGS sequence"/>
</dbReference>
<feature type="signal peptide" evidence="2">
    <location>
        <begin position="1"/>
        <end position="29"/>
    </location>
</feature>